<dbReference type="RefSeq" id="WP_116159197.1">
    <property type="nucleotide sequence ID" value="NZ_JACHJY010000006.1"/>
</dbReference>
<evidence type="ECO:0000313" key="3">
    <source>
        <dbReference type="Proteomes" id="UP000582643"/>
    </source>
</evidence>
<proteinExistence type="predicted"/>
<dbReference type="EMBL" id="JACHJY010000006">
    <property type="protein sequence ID" value="MBB4983443.1"/>
    <property type="molecule type" value="Genomic_DNA"/>
</dbReference>
<keyword evidence="1" id="KW-0732">Signal</keyword>
<dbReference type="InterPro" id="IPR006311">
    <property type="entry name" value="TAT_signal"/>
</dbReference>
<organism evidence="2 3">
    <name type="scientific">Streptomyces nymphaeiformis</name>
    <dbReference type="NCBI Taxonomy" id="2663842"/>
    <lineage>
        <taxon>Bacteria</taxon>
        <taxon>Bacillati</taxon>
        <taxon>Actinomycetota</taxon>
        <taxon>Actinomycetes</taxon>
        <taxon>Kitasatosporales</taxon>
        <taxon>Streptomycetaceae</taxon>
        <taxon>Streptomyces</taxon>
    </lineage>
</organism>
<feature type="signal peptide" evidence="1">
    <location>
        <begin position="1"/>
        <end position="27"/>
    </location>
</feature>
<evidence type="ECO:0008006" key="4">
    <source>
        <dbReference type="Google" id="ProtNLM"/>
    </source>
</evidence>
<dbReference type="Proteomes" id="UP000582643">
    <property type="component" value="Unassembled WGS sequence"/>
</dbReference>
<evidence type="ECO:0000313" key="2">
    <source>
        <dbReference type="EMBL" id="MBB4983443.1"/>
    </source>
</evidence>
<dbReference type="AlphaFoldDB" id="A0A7W7U239"/>
<dbReference type="PROSITE" id="PS51318">
    <property type="entry name" value="TAT"/>
    <property type="match status" value="1"/>
</dbReference>
<gene>
    <name evidence="2" type="ORF">GGE06_004385</name>
</gene>
<comment type="caution">
    <text evidence="2">The sequence shown here is derived from an EMBL/GenBank/DDBJ whole genome shotgun (WGS) entry which is preliminary data.</text>
</comment>
<evidence type="ECO:0000256" key="1">
    <source>
        <dbReference type="SAM" id="SignalP"/>
    </source>
</evidence>
<reference evidence="2 3" key="1">
    <citation type="submission" date="2020-08" db="EMBL/GenBank/DDBJ databases">
        <title>Genomic Encyclopedia of Type Strains, Phase III (KMG-III): the genomes of soil and plant-associated and newly described type strains.</title>
        <authorList>
            <person name="Whitman W."/>
        </authorList>
    </citation>
    <scope>NUCLEOTIDE SEQUENCE [LARGE SCALE GENOMIC DNA]</scope>
    <source>
        <strain evidence="2 3">SFB5A</strain>
    </source>
</reference>
<protein>
    <recommendedName>
        <fullName evidence="4">ATP-binding protein</fullName>
    </recommendedName>
</protein>
<keyword evidence="3" id="KW-1185">Reference proteome</keyword>
<sequence>MARHAQPRTSRRSALLRAGLGVTAAGAAVLGAGAAAQAAAPVPLPVDSLTRTDAGAAGAGALDGVAHGVGPLTRLQLDPLANTGVDPLDNGLGTQVADFKPVGTNLVTDHVTKGGAAADLPVVGGLTRGLLP</sequence>
<feature type="chain" id="PRO_5031397495" description="ATP-binding protein" evidence="1">
    <location>
        <begin position="28"/>
        <end position="132"/>
    </location>
</feature>
<accession>A0A7W7U239</accession>
<name>A0A7W7U239_9ACTN</name>